<dbReference type="EC" id="2.7.11.1" evidence="1"/>
<keyword evidence="2" id="KW-1185">Reference proteome</keyword>
<evidence type="ECO:0000313" key="1">
    <source>
        <dbReference type="EMBL" id="KAJ2807520.1"/>
    </source>
</evidence>
<dbReference type="EMBL" id="JANBUN010000051">
    <property type="protein sequence ID" value="KAJ2807520.1"/>
    <property type="molecule type" value="Genomic_DNA"/>
</dbReference>
<gene>
    <name evidence="1" type="primary">KIN2_1</name>
    <name evidence="1" type="ORF">H4R21_000442</name>
</gene>
<protein>
    <submittedName>
        <fullName evidence="1">Serine/threonine-protein kinase</fullName>
        <ecNumber evidence="1">2.7.11.1</ecNumber>
    </submittedName>
</protein>
<comment type="caution">
    <text evidence="1">The sequence shown here is derived from an EMBL/GenBank/DDBJ whole genome shotgun (WGS) entry which is preliminary data.</text>
</comment>
<proteinExistence type="predicted"/>
<keyword evidence="1" id="KW-0418">Kinase</keyword>
<dbReference type="Proteomes" id="UP001140087">
    <property type="component" value="Unassembled WGS sequence"/>
</dbReference>
<sequence>MMLDSDIGDLDSRLAFTVNIDSLGQRKNKLDAGSGECVGQPRSKRRTLRKLIGSHKRLPRPPHAVSAVPPPPAAVAPLKLPSIADLSTSIMLWDRPAALELTPAPCSDDDMVLAHLIQPLTIADVAERRAGASGNSAPRRERSLMFKPLLDVAAVGSLIDTIATPRQLSAHSASTVDTKTPAPGPTAGHRLLGSLRRPRALPRPGSKTGAVRRRRSHYMAAMFQRSSARQTSHAICPIDTTHDDDGDGNGAASTPAHFAPVPALLTPLLASPPPPPAAEAPEAMPAPITAAAAPITVQPGFQAAAEMMAQTPSTDDTIPGYTPIAVSLKGSRSRQFLLHTPLGEFSVERTLGQGSYGKVKLMRSALTNEQFAVKIIKRYPPHKHRRAHPEYRKAKTLDRRVVREANLAAILGQLHPHIVPLHDFRVTDTHFYLFYAFVDGVTLAERVGGGGLAEDEARAVFKPVAETINFCHQYSVIHRDIKLENVLIDYADGARSPWALVASDNSLPQKHPRRVGAHAARRSQRSSTTTSGPAAVARQRSVPSNTSAEPADFRGASVFDGRVKLIDFGLANFFDGTSLMDTFCGSLPYTAPEILRGDAYLGPEIDVWSLGVLLYVMHTGQFPFDDPAQPKNFEKIARGDFALRPSMSAPLQDLLVRMLEPSPARRISMHDVLRHSWLDPASAPGTCCACHPQPTMGGIHDRRTLVLPGPRAHRLIAQEVAVCLGRSADEVARTIDSALAKGTPLPPAEPLRPPRVQSRSRAQSDPPPRTARPPPPAAASSEPWSLLAPLHQWPCELHDLGASGVLVEVPNSPFVSVYALVLQQIGMRRYYLELPATEPAAAAAAAAAAAGPGSRGGSCASLFAMPGSVSHAPHGLHALDGGSAEPPERSRTLATRLATQFASLASLTGQLVGGASGGRPGDAPAAPAYMQRLSMGASMPVLPHSAPRQSPPPADADSGPAVRTIVGSDDGDSTRIPLPAELSAQPVSHVLALVSRLLEMHEIAHTFVETQRMPMHKALHSSMFSLKTVAALMESHQSHQSGATAAEPSTSGEMLEVLSDDHAAAAAAPHEHGPLRALLHSVLPAAAAAPGGRLGRLFSPGGGTTARRKGTVNPRLIVHPHLRSHQPDTEQGPDHPAPLRPRTRPSAPDIMTTIPVDRPTATILAQYSPSLNRWRETEVVEYYSCSVRIELVRLSPSRRHPRYALLIDRMAGHKGKFNLFIIFLRRLAPALPTLA</sequence>
<evidence type="ECO:0000313" key="2">
    <source>
        <dbReference type="Proteomes" id="UP001140087"/>
    </source>
</evidence>
<accession>A0ACC1LFQ1</accession>
<organism evidence="1 2">
    <name type="scientific">Coemansia helicoidea</name>
    <dbReference type="NCBI Taxonomy" id="1286919"/>
    <lineage>
        <taxon>Eukaryota</taxon>
        <taxon>Fungi</taxon>
        <taxon>Fungi incertae sedis</taxon>
        <taxon>Zoopagomycota</taxon>
        <taxon>Kickxellomycotina</taxon>
        <taxon>Kickxellomycetes</taxon>
        <taxon>Kickxellales</taxon>
        <taxon>Kickxellaceae</taxon>
        <taxon>Coemansia</taxon>
    </lineage>
</organism>
<name>A0ACC1LFQ1_9FUNG</name>
<reference evidence="1" key="1">
    <citation type="submission" date="2022-07" db="EMBL/GenBank/DDBJ databases">
        <title>Phylogenomic reconstructions and comparative analyses of Kickxellomycotina fungi.</title>
        <authorList>
            <person name="Reynolds N.K."/>
            <person name="Stajich J.E."/>
            <person name="Barry K."/>
            <person name="Grigoriev I.V."/>
            <person name="Crous P."/>
            <person name="Smith M.E."/>
        </authorList>
    </citation>
    <scope>NUCLEOTIDE SEQUENCE</scope>
    <source>
        <strain evidence="1">BCRC 34780</strain>
    </source>
</reference>
<keyword evidence="1" id="KW-0808">Transferase</keyword>